<dbReference type="OMA" id="WEWVISG"/>
<dbReference type="Gene3D" id="2.60.40.10">
    <property type="entry name" value="Immunoglobulins"/>
    <property type="match status" value="1"/>
</dbReference>
<evidence type="ECO:0000256" key="4">
    <source>
        <dbReference type="SAM" id="MobiDB-lite"/>
    </source>
</evidence>
<keyword evidence="7" id="KW-1185">Reference proteome</keyword>
<keyword evidence="3" id="KW-1280">Immunoglobulin</keyword>
<dbReference type="PANTHER" id="PTHR23266">
    <property type="entry name" value="IMMUNOGLOBULIN HEAVY CHAIN"/>
    <property type="match status" value="1"/>
</dbReference>
<keyword evidence="1" id="KW-0391">Immunity</keyword>
<dbReference type="GeneTree" id="ENSGT01030000234536"/>
<dbReference type="SUPFAM" id="SSF48726">
    <property type="entry name" value="Immunoglobulin"/>
    <property type="match status" value="1"/>
</dbReference>
<dbReference type="GO" id="GO:0005576">
    <property type="term" value="C:extracellular region"/>
    <property type="evidence" value="ECO:0007669"/>
    <property type="project" value="UniProtKB-ARBA"/>
</dbReference>
<evidence type="ECO:0000313" key="7">
    <source>
        <dbReference type="Proteomes" id="UP000002279"/>
    </source>
</evidence>
<dbReference type="AlphaFoldDB" id="A0A6I8NXK4"/>
<proteinExistence type="predicted"/>
<dbReference type="Pfam" id="PF07686">
    <property type="entry name" value="V-set"/>
    <property type="match status" value="1"/>
</dbReference>
<dbReference type="InterPro" id="IPR050199">
    <property type="entry name" value="IgHV"/>
</dbReference>
<keyword evidence="2" id="KW-1064">Adaptive immunity</keyword>
<dbReference type="InterPro" id="IPR013783">
    <property type="entry name" value="Ig-like_fold"/>
</dbReference>
<name>A0A6I8NXK4_ORNAN</name>
<dbReference type="InterPro" id="IPR003599">
    <property type="entry name" value="Ig_sub"/>
</dbReference>
<dbReference type="Ensembl" id="ENSOANT00000057103.1">
    <property type="protein sequence ID" value="ENSOANP00000045590.1"/>
    <property type="gene ID" value="ENSOANG00000048149.1"/>
</dbReference>
<reference evidence="6" key="3">
    <citation type="submission" date="2025-09" db="UniProtKB">
        <authorList>
            <consortium name="Ensembl"/>
        </authorList>
    </citation>
    <scope>IDENTIFICATION</scope>
    <source>
        <strain evidence="6">Glennie</strain>
    </source>
</reference>
<feature type="domain" description="Ig-like" evidence="5">
    <location>
        <begin position="11"/>
        <end position="111"/>
    </location>
</feature>
<dbReference type="Proteomes" id="UP000002279">
    <property type="component" value="Chromosome 14"/>
</dbReference>
<dbReference type="SMART" id="SM00409">
    <property type="entry name" value="IG"/>
    <property type="match status" value="1"/>
</dbReference>
<feature type="region of interest" description="Disordered" evidence="4">
    <location>
        <begin position="121"/>
        <end position="145"/>
    </location>
</feature>
<evidence type="ECO:0000313" key="6">
    <source>
        <dbReference type="Ensembl" id="ENSOANP00000045590.1"/>
    </source>
</evidence>
<dbReference type="GO" id="GO:0019814">
    <property type="term" value="C:immunoglobulin complex"/>
    <property type="evidence" value="ECO:0007669"/>
    <property type="project" value="UniProtKB-KW"/>
</dbReference>
<evidence type="ECO:0000256" key="3">
    <source>
        <dbReference type="ARBA" id="ARBA00043265"/>
    </source>
</evidence>
<evidence type="ECO:0000259" key="5">
    <source>
        <dbReference type="PROSITE" id="PS50835"/>
    </source>
</evidence>
<dbReference type="InterPro" id="IPR036179">
    <property type="entry name" value="Ig-like_dom_sf"/>
</dbReference>
<protein>
    <recommendedName>
        <fullName evidence="5">Ig-like domain-containing protein</fullName>
    </recommendedName>
</protein>
<accession>A0A6I8NXK4</accession>
<sequence length="145" mass="15767">MVGKISLSSEPGLKVSEEDMVSLIQLVESGPGVVKPSESLRLSCQVSGESITTGKIWNWIRQDPGKVSSTWNAYYASSLQNRITIAAEPSKNEFSLQLNRVTPADTAVYYCARCTVRGNQCEPRHKPSPEDGQEEAGQQAALGTH</sequence>
<dbReference type="Bgee" id="ENSOANG00000048149">
    <property type="expression patterns" value="Expressed in ovary"/>
</dbReference>
<dbReference type="InterPro" id="IPR007110">
    <property type="entry name" value="Ig-like_dom"/>
</dbReference>
<reference evidence="6" key="2">
    <citation type="submission" date="2025-08" db="UniProtKB">
        <authorList>
            <consortium name="Ensembl"/>
        </authorList>
    </citation>
    <scope>IDENTIFICATION</scope>
    <source>
        <strain evidence="6">Glennie</strain>
    </source>
</reference>
<organism evidence="6 7">
    <name type="scientific">Ornithorhynchus anatinus</name>
    <name type="common">Duckbill platypus</name>
    <dbReference type="NCBI Taxonomy" id="9258"/>
    <lineage>
        <taxon>Eukaryota</taxon>
        <taxon>Metazoa</taxon>
        <taxon>Chordata</taxon>
        <taxon>Craniata</taxon>
        <taxon>Vertebrata</taxon>
        <taxon>Euteleostomi</taxon>
        <taxon>Mammalia</taxon>
        <taxon>Monotremata</taxon>
        <taxon>Ornithorhynchidae</taxon>
        <taxon>Ornithorhynchus</taxon>
    </lineage>
</organism>
<reference evidence="6 7" key="1">
    <citation type="journal article" date="2008" name="Nature">
        <title>Genome analysis of the platypus reveals unique signatures of evolution.</title>
        <authorList>
            <person name="Warren W.C."/>
            <person name="Hillier L.W."/>
            <person name="Marshall Graves J.A."/>
            <person name="Birney E."/>
            <person name="Ponting C.P."/>
            <person name="Grutzner F."/>
            <person name="Belov K."/>
            <person name="Miller W."/>
            <person name="Clarke L."/>
            <person name="Chinwalla A.T."/>
            <person name="Yang S.P."/>
            <person name="Heger A."/>
            <person name="Locke D.P."/>
            <person name="Miethke P."/>
            <person name="Waters P.D."/>
            <person name="Veyrunes F."/>
            <person name="Fulton L."/>
            <person name="Fulton B."/>
            <person name="Graves T."/>
            <person name="Wallis J."/>
            <person name="Puente X.S."/>
            <person name="Lopez-Otin C."/>
            <person name="Ordonez G.R."/>
            <person name="Eichler E.E."/>
            <person name="Chen L."/>
            <person name="Cheng Z."/>
            <person name="Deakin J.E."/>
            <person name="Alsop A."/>
            <person name="Thompson K."/>
            <person name="Kirby P."/>
            <person name="Papenfuss A.T."/>
            <person name="Wakefield M.J."/>
            <person name="Olender T."/>
            <person name="Lancet D."/>
            <person name="Huttley G.A."/>
            <person name="Smit A.F."/>
            <person name="Pask A."/>
            <person name="Temple-Smith P."/>
            <person name="Batzer M.A."/>
            <person name="Walker J.A."/>
            <person name="Konkel M.K."/>
            <person name="Harris R.S."/>
            <person name="Whittington C.M."/>
            <person name="Wong E.S."/>
            <person name="Gemmell N.J."/>
            <person name="Buschiazzo E."/>
            <person name="Vargas Jentzsch I.M."/>
            <person name="Merkel A."/>
            <person name="Schmitz J."/>
            <person name="Zemann A."/>
            <person name="Churakov G."/>
            <person name="Kriegs J.O."/>
            <person name="Brosius J."/>
            <person name="Murchison E.P."/>
            <person name="Sachidanandam R."/>
            <person name="Smith C."/>
            <person name="Hannon G.J."/>
            <person name="Tsend-Ayush E."/>
            <person name="McMillan D."/>
            <person name="Attenborough R."/>
            <person name="Rens W."/>
            <person name="Ferguson-Smith M."/>
            <person name="Lefevre C.M."/>
            <person name="Sharp J.A."/>
            <person name="Nicholas K.R."/>
            <person name="Ray D.A."/>
            <person name="Kube M."/>
            <person name="Reinhardt R."/>
            <person name="Pringle T.H."/>
            <person name="Taylor J."/>
            <person name="Jones R.C."/>
            <person name="Nixon B."/>
            <person name="Dacheux J.L."/>
            <person name="Niwa H."/>
            <person name="Sekita Y."/>
            <person name="Huang X."/>
            <person name="Stark A."/>
            <person name="Kheradpour P."/>
            <person name="Kellis M."/>
            <person name="Flicek P."/>
            <person name="Chen Y."/>
            <person name="Webber C."/>
            <person name="Hardison R."/>
            <person name="Nelson J."/>
            <person name="Hallsworth-Pepin K."/>
            <person name="Delehaunty K."/>
            <person name="Markovic C."/>
            <person name="Minx P."/>
            <person name="Feng Y."/>
            <person name="Kremitzki C."/>
            <person name="Mitreva M."/>
            <person name="Glasscock J."/>
            <person name="Wylie T."/>
            <person name="Wohldmann P."/>
            <person name="Thiru P."/>
            <person name="Nhan M.N."/>
            <person name="Pohl C.S."/>
            <person name="Smith S.M."/>
            <person name="Hou S."/>
            <person name="Nefedov M."/>
            <person name="de Jong P.J."/>
            <person name="Renfree M.B."/>
            <person name="Mardis E.R."/>
            <person name="Wilson R.K."/>
        </authorList>
    </citation>
    <scope>NUCLEOTIDE SEQUENCE [LARGE SCALE GENOMIC DNA]</scope>
    <source>
        <strain evidence="6 7">Glennie</strain>
    </source>
</reference>
<evidence type="ECO:0000256" key="1">
    <source>
        <dbReference type="ARBA" id="ARBA00022859"/>
    </source>
</evidence>
<dbReference type="PROSITE" id="PS50835">
    <property type="entry name" value="IG_LIKE"/>
    <property type="match status" value="1"/>
</dbReference>
<dbReference type="SMART" id="SM00406">
    <property type="entry name" value="IGv"/>
    <property type="match status" value="1"/>
</dbReference>
<dbReference type="InParanoid" id="A0A6I8NXK4"/>
<evidence type="ECO:0000256" key="2">
    <source>
        <dbReference type="ARBA" id="ARBA00023130"/>
    </source>
</evidence>
<dbReference type="GO" id="GO:0016064">
    <property type="term" value="P:immunoglobulin mediated immune response"/>
    <property type="evidence" value="ECO:0000318"/>
    <property type="project" value="GO_Central"/>
</dbReference>
<dbReference type="InterPro" id="IPR013106">
    <property type="entry name" value="Ig_V-set"/>
</dbReference>
<dbReference type="GO" id="GO:0003823">
    <property type="term" value="F:antigen binding"/>
    <property type="evidence" value="ECO:0000318"/>
    <property type="project" value="GO_Central"/>
</dbReference>